<evidence type="ECO:0000313" key="13">
    <source>
        <dbReference type="Proteomes" id="UP000317371"/>
    </source>
</evidence>
<keyword evidence="13" id="KW-1185">Reference proteome</keyword>
<dbReference type="SMART" id="SM00382">
    <property type="entry name" value="AAA"/>
    <property type="match status" value="2"/>
</dbReference>
<dbReference type="InterPro" id="IPR017871">
    <property type="entry name" value="ABC_transporter-like_CS"/>
</dbReference>
<dbReference type="FunFam" id="3.40.50.300:FF:000126">
    <property type="entry name" value="Galactose/methyl galactoside import ATP-binding protein MglA"/>
    <property type="match status" value="1"/>
</dbReference>
<evidence type="ECO:0000256" key="10">
    <source>
        <dbReference type="ARBA" id="ARBA00023136"/>
    </source>
</evidence>
<name>A0A540VMM6_9CHLR</name>
<dbReference type="AlphaFoldDB" id="A0A540VMM6"/>
<feature type="domain" description="ABC transporter" evidence="11">
    <location>
        <begin position="10"/>
        <end position="246"/>
    </location>
</feature>
<evidence type="ECO:0000256" key="8">
    <source>
        <dbReference type="ARBA" id="ARBA00022840"/>
    </source>
</evidence>
<dbReference type="PANTHER" id="PTHR43790">
    <property type="entry name" value="CARBOHYDRATE TRANSPORT ATP-BINDING PROTEIN MG119-RELATED"/>
    <property type="match status" value="1"/>
</dbReference>
<evidence type="ECO:0000256" key="6">
    <source>
        <dbReference type="ARBA" id="ARBA00022737"/>
    </source>
</evidence>
<feature type="domain" description="ABC transporter" evidence="11">
    <location>
        <begin position="257"/>
        <end position="500"/>
    </location>
</feature>
<evidence type="ECO:0000256" key="7">
    <source>
        <dbReference type="ARBA" id="ARBA00022741"/>
    </source>
</evidence>
<dbReference type="CDD" id="cd03215">
    <property type="entry name" value="ABC_Carb_Monos_II"/>
    <property type="match status" value="1"/>
</dbReference>
<dbReference type="InterPro" id="IPR003439">
    <property type="entry name" value="ABC_transporter-like_ATP-bd"/>
</dbReference>
<proteinExistence type="predicted"/>
<dbReference type="InterPro" id="IPR003593">
    <property type="entry name" value="AAA+_ATPase"/>
</dbReference>
<dbReference type="GO" id="GO:0005886">
    <property type="term" value="C:plasma membrane"/>
    <property type="evidence" value="ECO:0007669"/>
    <property type="project" value="UniProtKB-SubCell"/>
</dbReference>
<dbReference type="EMBL" id="VIGC01000001">
    <property type="protein sequence ID" value="TQE98015.1"/>
    <property type="molecule type" value="Genomic_DNA"/>
</dbReference>
<dbReference type="GO" id="GO:0005524">
    <property type="term" value="F:ATP binding"/>
    <property type="evidence" value="ECO:0007669"/>
    <property type="project" value="UniProtKB-KW"/>
</dbReference>
<keyword evidence="7" id="KW-0547">Nucleotide-binding</keyword>
<evidence type="ECO:0000259" key="11">
    <source>
        <dbReference type="PROSITE" id="PS50893"/>
    </source>
</evidence>
<keyword evidence="10" id="KW-0472">Membrane</keyword>
<dbReference type="RefSeq" id="WP_141608228.1">
    <property type="nucleotide sequence ID" value="NZ_VIGC02000001.1"/>
</dbReference>
<dbReference type="CDD" id="cd03216">
    <property type="entry name" value="ABC_Carb_Monos_I"/>
    <property type="match status" value="1"/>
</dbReference>
<dbReference type="InterPro" id="IPR050107">
    <property type="entry name" value="ABC_carbohydrate_import_ATPase"/>
</dbReference>
<keyword evidence="3" id="KW-0813">Transport</keyword>
<keyword evidence="5" id="KW-0762">Sugar transport</keyword>
<dbReference type="PANTHER" id="PTHR43790:SF3">
    <property type="entry name" value="D-ALLOSE IMPORT ATP-BINDING PROTEIN ALSA-RELATED"/>
    <property type="match status" value="1"/>
</dbReference>
<evidence type="ECO:0000256" key="4">
    <source>
        <dbReference type="ARBA" id="ARBA00022475"/>
    </source>
</evidence>
<sequence length="510" mass="56021">MNDSRSQPLLSLRNITKTFPGVVALDHVQFDVRAGEVHALLGENGAGKSTLIKLIAGAYQPDQGEIFFQGRPVTIDSPRTAAELGVAVIYQETSLYPELTVAENIFMGRHPRGALGRVDWKRMAREAEAIFQAMEVEIDVGRKVGQLTVGNRQRVEIAKALSQQARVLIMDEPTAALTARDVETLFQIVRRLREQGVGIIYISHRLEEVFELADRVTVLRDGKYVDTLDVADATPARLISMMVGRSLDTLFPKVEVPRGEPILEVQGLTRAGVVEDINLTLHQGEILGLSGLVGSGRSDLAQILFGVHPPDAGEIRINGRPVRIGSPQAAMQMGIAYVSEDRQRLGLILPMTVKENSSLAILTQLARFGFVRVRQEERLVQEVVEKLQVRTPSIHQRVANLSGGNQQKVVLAKWLLCRPQVLILDEPTRGIDVGAKAEIHRLMSELASQGIGIIMISSELPEILGMSDRVLVMRRGRIVAEFPRAEATQEKIIAWAISDRPVAESAGSAP</sequence>
<keyword evidence="8 12" id="KW-0067">ATP-binding</keyword>
<evidence type="ECO:0000256" key="3">
    <source>
        <dbReference type="ARBA" id="ARBA00022448"/>
    </source>
</evidence>
<evidence type="ECO:0000256" key="1">
    <source>
        <dbReference type="ARBA" id="ARBA00004202"/>
    </source>
</evidence>
<dbReference type="Proteomes" id="UP000317371">
    <property type="component" value="Unassembled WGS sequence"/>
</dbReference>
<reference evidence="12 13" key="1">
    <citation type="submission" date="2019-06" db="EMBL/GenBank/DDBJ databases">
        <title>Genome sequence of Litorilinea aerophila BAA-2444.</title>
        <authorList>
            <person name="Maclea K.S."/>
            <person name="Maurais E.G."/>
            <person name="Iannazzi L.C."/>
        </authorList>
    </citation>
    <scope>NUCLEOTIDE SEQUENCE [LARGE SCALE GENOMIC DNA]</scope>
    <source>
        <strain evidence="12 13">ATCC BAA-2444</strain>
    </source>
</reference>
<comment type="subcellular location">
    <subcellularLocation>
        <location evidence="2">Cell inner membrane</location>
    </subcellularLocation>
    <subcellularLocation>
        <location evidence="1">Cell membrane</location>
        <topology evidence="1">Peripheral membrane protein</topology>
    </subcellularLocation>
</comment>
<dbReference type="InterPro" id="IPR027417">
    <property type="entry name" value="P-loop_NTPase"/>
</dbReference>
<dbReference type="GO" id="GO:0015749">
    <property type="term" value="P:monosaccharide transmembrane transport"/>
    <property type="evidence" value="ECO:0007669"/>
    <property type="project" value="UniProtKB-ARBA"/>
</dbReference>
<dbReference type="OrthoDB" id="9771863at2"/>
<dbReference type="Pfam" id="PF00005">
    <property type="entry name" value="ABC_tran"/>
    <property type="match status" value="2"/>
</dbReference>
<dbReference type="SUPFAM" id="SSF52540">
    <property type="entry name" value="P-loop containing nucleoside triphosphate hydrolases"/>
    <property type="match status" value="2"/>
</dbReference>
<dbReference type="GO" id="GO:0016887">
    <property type="term" value="F:ATP hydrolysis activity"/>
    <property type="evidence" value="ECO:0007669"/>
    <property type="project" value="InterPro"/>
</dbReference>
<keyword evidence="9" id="KW-1278">Translocase</keyword>
<protein>
    <submittedName>
        <fullName evidence="12">Sugar ABC transporter ATP-binding protein</fullName>
    </submittedName>
</protein>
<dbReference type="PROSITE" id="PS50893">
    <property type="entry name" value="ABC_TRANSPORTER_2"/>
    <property type="match status" value="2"/>
</dbReference>
<evidence type="ECO:0000313" key="12">
    <source>
        <dbReference type="EMBL" id="TQE98015.1"/>
    </source>
</evidence>
<dbReference type="Gene3D" id="3.40.50.300">
    <property type="entry name" value="P-loop containing nucleotide triphosphate hydrolases"/>
    <property type="match status" value="2"/>
</dbReference>
<evidence type="ECO:0000256" key="5">
    <source>
        <dbReference type="ARBA" id="ARBA00022597"/>
    </source>
</evidence>
<keyword evidence="4" id="KW-1003">Cell membrane</keyword>
<gene>
    <name evidence="12" type="ORF">FKZ61_01150</name>
</gene>
<organism evidence="12 13">
    <name type="scientific">Litorilinea aerophila</name>
    <dbReference type="NCBI Taxonomy" id="1204385"/>
    <lineage>
        <taxon>Bacteria</taxon>
        <taxon>Bacillati</taxon>
        <taxon>Chloroflexota</taxon>
        <taxon>Caldilineae</taxon>
        <taxon>Caldilineales</taxon>
        <taxon>Caldilineaceae</taxon>
        <taxon>Litorilinea</taxon>
    </lineage>
</organism>
<accession>A0A540VMM6</accession>
<evidence type="ECO:0000256" key="9">
    <source>
        <dbReference type="ARBA" id="ARBA00022967"/>
    </source>
</evidence>
<dbReference type="FunFam" id="3.40.50.300:FF:000127">
    <property type="entry name" value="Ribose import ATP-binding protein RbsA"/>
    <property type="match status" value="1"/>
</dbReference>
<keyword evidence="6" id="KW-0677">Repeat</keyword>
<dbReference type="InParanoid" id="A0A540VMM6"/>
<dbReference type="PROSITE" id="PS00211">
    <property type="entry name" value="ABC_TRANSPORTER_1"/>
    <property type="match status" value="1"/>
</dbReference>
<comment type="caution">
    <text evidence="12">The sequence shown here is derived from an EMBL/GenBank/DDBJ whole genome shotgun (WGS) entry which is preliminary data.</text>
</comment>
<dbReference type="FunCoup" id="A0A540VMM6">
    <property type="interactions" value="117"/>
</dbReference>
<evidence type="ECO:0000256" key="2">
    <source>
        <dbReference type="ARBA" id="ARBA00004533"/>
    </source>
</evidence>